<organism evidence="2 3">
    <name type="scientific">Flavobacterium rivuli WB 3.3-2 = DSM 21788</name>
    <dbReference type="NCBI Taxonomy" id="1121895"/>
    <lineage>
        <taxon>Bacteria</taxon>
        <taxon>Pseudomonadati</taxon>
        <taxon>Bacteroidota</taxon>
        <taxon>Flavobacteriia</taxon>
        <taxon>Flavobacteriales</taxon>
        <taxon>Flavobacteriaceae</taxon>
        <taxon>Flavobacterium</taxon>
    </lineage>
</organism>
<gene>
    <name evidence="2" type="ORF">Q765_15775</name>
</gene>
<feature type="transmembrane region" description="Helical" evidence="1">
    <location>
        <begin position="149"/>
        <end position="172"/>
    </location>
</feature>
<proteinExistence type="predicted"/>
<dbReference type="OrthoDB" id="9814194at2"/>
<dbReference type="RefSeq" id="WP_020214669.1">
    <property type="nucleotide sequence ID" value="NZ_JRLX01000020.1"/>
</dbReference>
<evidence type="ECO:0000313" key="2">
    <source>
        <dbReference type="EMBL" id="KGO85486.1"/>
    </source>
</evidence>
<reference evidence="2 3" key="1">
    <citation type="submission" date="2013-09" db="EMBL/GenBank/DDBJ databases">
        <authorList>
            <person name="Zeng Z."/>
            <person name="Chen C."/>
        </authorList>
    </citation>
    <scope>NUCLEOTIDE SEQUENCE [LARGE SCALE GENOMIC DNA]</scope>
    <source>
        <strain evidence="2 3">WB 3.3-2</strain>
    </source>
</reference>
<dbReference type="STRING" id="1121895.GCA_000378485_03493"/>
<evidence type="ECO:0000256" key="1">
    <source>
        <dbReference type="SAM" id="Phobius"/>
    </source>
</evidence>
<protein>
    <recommendedName>
        <fullName evidence="4">DUF2007 domain-containing protein</fullName>
    </recommendedName>
</protein>
<feature type="transmembrane region" description="Helical" evidence="1">
    <location>
        <begin position="197"/>
        <end position="215"/>
    </location>
</feature>
<evidence type="ECO:0000313" key="3">
    <source>
        <dbReference type="Proteomes" id="UP000030152"/>
    </source>
</evidence>
<dbReference type="eggNOG" id="ENOG5031Y78">
    <property type="taxonomic scope" value="Bacteria"/>
</dbReference>
<comment type="caution">
    <text evidence="2">The sequence shown here is derived from an EMBL/GenBank/DDBJ whole genome shotgun (WGS) entry which is preliminary data.</text>
</comment>
<accession>A0A0A2M1I8</accession>
<sequence length="217" mass="24742">MSDKYLSFKKYPDALQAQDLQQFLLQNNIECLFVDASPSLGSSFSGGDLLKEYEVQLKAEDFEKAEQLMETRVESLMADVPEDYYLLTFTDEELHEVIVKRHEWNEFDYLLAQHLLAERGQELSQQQINAMRNEHIAELAKPEQNHTGWIVFGYICAFLGGLFGITTGYVLWTAQKTLPNGARVYTYTASDRAHGKIIFVLGIAVLAIIVALKIVKW</sequence>
<dbReference type="EMBL" id="JRLX01000020">
    <property type="protein sequence ID" value="KGO85486.1"/>
    <property type="molecule type" value="Genomic_DNA"/>
</dbReference>
<keyword evidence="1" id="KW-1133">Transmembrane helix</keyword>
<keyword evidence="1" id="KW-0812">Transmembrane</keyword>
<name>A0A0A2M1I8_9FLAO</name>
<evidence type="ECO:0008006" key="4">
    <source>
        <dbReference type="Google" id="ProtNLM"/>
    </source>
</evidence>
<keyword evidence="1" id="KW-0472">Membrane</keyword>
<dbReference type="AlphaFoldDB" id="A0A0A2M1I8"/>
<dbReference type="Proteomes" id="UP000030152">
    <property type="component" value="Unassembled WGS sequence"/>
</dbReference>
<keyword evidence="3" id="KW-1185">Reference proteome</keyword>